<protein>
    <submittedName>
        <fullName evidence="2">Outer membrane autotransporter protein</fullName>
    </submittedName>
</protein>
<dbReference type="EMBL" id="JBEPMU010000009">
    <property type="protein sequence ID" value="MET3654800.1"/>
    <property type="molecule type" value="Genomic_DNA"/>
</dbReference>
<evidence type="ECO:0000313" key="3">
    <source>
        <dbReference type="Proteomes" id="UP001549184"/>
    </source>
</evidence>
<dbReference type="NCBIfam" id="TIGR01414">
    <property type="entry name" value="autotrans_barl"/>
    <property type="match status" value="1"/>
</dbReference>
<evidence type="ECO:0000313" key="2">
    <source>
        <dbReference type="EMBL" id="MET3654800.1"/>
    </source>
</evidence>
<organism evidence="2 3">
    <name type="scientific">Dyella japonica</name>
    <dbReference type="NCBI Taxonomy" id="231455"/>
    <lineage>
        <taxon>Bacteria</taxon>
        <taxon>Pseudomonadati</taxon>
        <taxon>Pseudomonadota</taxon>
        <taxon>Gammaproteobacteria</taxon>
        <taxon>Lysobacterales</taxon>
        <taxon>Rhodanobacteraceae</taxon>
        <taxon>Dyella</taxon>
    </lineage>
</organism>
<evidence type="ECO:0000259" key="1">
    <source>
        <dbReference type="PROSITE" id="PS51208"/>
    </source>
</evidence>
<dbReference type="InterPro" id="IPR006315">
    <property type="entry name" value="OM_autotransptr_brl_dom"/>
</dbReference>
<accession>A0ABV2K142</accession>
<keyword evidence="3" id="KW-1185">Reference proteome</keyword>
<dbReference type="PROSITE" id="PS51208">
    <property type="entry name" value="AUTOTRANSPORTER"/>
    <property type="match status" value="1"/>
</dbReference>
<dbReference type="InterPro" id="IPR036709">
    <property type="entry name" value="Autotransporte_beta_dom_sf"/>
</dbReference>
<sequence>MAYQHNSIDDLMLSGARVQQEAASGWIARLGVRVKGDLAIGSGLLQPYGRVNVYRSNTGDDIATFIGPTGTTAISSGSDYSAGETAVGMTLTLTPEVSFYGEAGYLWNIGGDARVKSSMEASLGIKVRW</sequence>
<comment type="caution">
    <text evidence="2">The sequence shown here is derived from an EMBL/GenBank/DDBJ whole genome shotgun (WGS) entry which is preliminary data.</text>
</comment>
<reference evidence="2 3" key="1">
    <citation type="submission" date="2024-06" db="EMBL/GenBank/DDBJ databases">
        <title>Sorghum-associated microbial communities from plants grown in Nebraska, USA.</title>
        <authorList>
            <person name="Schachtman D."/>
        </authorList>
    </citation>
    <scope>NUCLEOTIDE SEQUENCE [LARGE SCALE GENOMIC DNA]</scope>
    <source>
        <strain evidence="2 3">1073</strain>
    </source>
</reference>
<proteinExistence type="predicted"/>
<dbReference type="Pfam" id="PF03797">
    <property type="entry name" value="Autotransporter"/>
    <property type="match status" value="1"/>
</dbReference>
<feature type="domain" description="Autotransporter" evidence="1">
    <location>
        <begin position="1"/>
        <end position="129"/>
    </location>
</feature>
<gene>
    <name evidence="2" type="ORF">ABIC75_004548</name>
</gene>
<name>A0ABV2K142_9GAMM</name>
<dbReference type="Gene3D" id="2.40.128.130">
    <property type="entry name" value="Autotransporter beta-domain"/>
    <property type="match status" value="1"/>
</dbReference>
<dbReference type="SUPFAM" id="SSF103515">
    <property type="entry name" value="Autotransporter"/>
    <property type="match status" value="1"/>
</dbReference>
<dbReference type="Proteomes" id="UP001549184">
    <property type="component" value="Unassembled WGS sequence"/>
</dbReference>
<dbReference type="InterPro" id="IPR005546">
    <property type="entry name" value="Autotransporte_beta"/>
</dbReference>